<proteinExistence type="predicted"/>
<evidence type="ECO:0000313" key="1">
    <source>
        <dbReference type="EMBL" id="EWM25987.1"/>
    </source>
</evidence>
<accession>W7TIY3</accession>
<gene>
    <name evidence="1" type="ORF">Naga_100151g10</name>
</gene>
<dbReference type="EMBL" id="AZIL01000796">
    <property type="protein sequence ID" value="EWM25987.1"/>
    <property type="molecule type" value="Genomic_DNA"/>
</dbReference>
<evidence type="ECO:0000313" key="2">
    <source>
        <dbReference type="Proteomes" id="UP000019335"/>
    </source>
</evidence>
<dbReference type="OrthoDB" id="264354at2759"/>
<keyword evidence="2" id="KW-1185">Reference proteome</keyword>
<sequence length="437" mass="48924">MVLTASDKCCHKTRHPLSYSYWTEDPSLLQRYTGISSPLIINIHHLSLLNNSLLTLVDRVCRSHGPQEMVKSKNQQAVQATSSLLLPWGPAILLFSCVIPAHASSSIISDRRPLAASNLRFPDRPKALPPLLKASLRTVLPPFSRARRKKFTFPGADSLLPSTSCSFPVPSLLACRGGSTGATPAQASTSPRNRTSEWEEDAAWLTNQVLTYQAHMALSAEALGKRHAVVGHTPFDFGFKHEEKYRPPLEIVEASPLHPYECRIHGEVDLGAKLVAPCLCRGTGKWMWFADMNRRRRRDPLSSRECGTCHAKIDYQAYQRFGSVLAQLVSWPLDHALTFRCLLLASFVFSSVLFVQPLSILVIRVLTSSLFWRQHSLWARVVYGPLPLKIVMYKYVGQLLWSYFLRAEGAVRETLAEAESILLERALPVTVVAEDKE</sequence>
<dbReference type="Proteomes" id="UP000019335">
    <property type="component" value="Chromosome 10"/>
</dbReference>
<name>W7TIY3_9STRA</name>
<comment type="caution">
    <text evidence="1">The sequence shown here is derived from an EMBL/GenBank/DDBJ whole genome shotgun (WGS) entry which is preliminary data.</text>
</comment>
<dbReference type="AlphaFoldDB" id="W7TIY3"/>
<reference evidence="1 2" key="1">
    <citation type="journal article" date="2014" name="Mol. Plant">
        <title>Chromosome Scale Genome Assembly and Transcriptome Profiling of Nannochloropsis gaditana in Nitrogen Depletion.</title>
        <authorList>
            <person name="Corteggiani Carpinelli E."/>
            <person name="Telatin A."/>
            <person name="Vitulo N."/>
            <person name="Forcato C."/>
            <person name="D'Angelo M."/>
            <person name="Schiavon R."/>
            <person name="Vezzi A."/>
            <person name="Giacometti G.M."/>
            <person name="Morosinotto T."/>
            <person name="Valle G."/>
        </authorList>
    </citation>
    <scope>NUCLEOTIDE SEQUENCE [LARGE SCALE GENOMIC DNA]</scope>
    <source>
        <strain evidence="1 2">B-31</strain>
    </source>
</reference>
<protein>
    <submittedName>
        <fullName evidence="1">Uncharacterized protein</fullName>
    </submittedName>
</protein>
<organism evidence="1 2">
    <name type="scientific">Nannochloropsis gaditana</name>
    <dbReference type="NCBI Taxonomy" id="72520"/>
    <lineage>
        <taxon>Eukaryota</taxon>
        <taxon>Sar</taxon>
        <taxon>Stramenopiles</taxon>
        <taxon>Ochrophyta</taxon>
        <taxon>Eustigmatophyceae</taxon>
        <taxon>Eustigmatales</taxon>
        <taxon>Monodopsidaceae</taxon>
        <taxon>Nannochloropsis</taxon>
    </lineage>
</organism>